<dbReference type="EMBL" id="MDSU01000018">
    <property type="protein sequence ID" value="OSS42323.1"/>
    <property type="molecule type" value="Genomic_DNA"/>
</dbReference>
<evidence type="ECO:0000256" key="12">
    <source>
        <dbReference type="ARBA" id="ARBA00033342"/>
    </source>
</evidence>
<dbReference type="PRINTS" id="PR00701">
    <property type="entry name" value="60KDINNERMP"/>
</dbReference>
<accession>A0A1X4XXS2</accession>
<keyword evidence="10 13" id="KW-0143">Chaperone</keyword>
<keyword evidence="5 13" id="KW-1003">Cell membrane</keyword>
<comment type="subunit">
    <text evidence="13">Interacts with the Sec translocase complex via SecD. Specifically interacts with transmembrane segments of nascent integral membrane proteins during membrane integration.</text>
</comment>
<proteinExistence type="inferred from homology"/>
<evidence type="ECO:0000256" key="4">
    <source>
        <dbReference type="ARBA" id="ARBA00022448"/>
    </source>
</evidence>
<dbReference type="GO" id="GO:0051205">
    <property type="term" value="P:protein insertion into membrane"/>
    <property type="evidence" value="ECO:0007669"/>
    <property type="project" value="TreeGrafter"/>
</dbReference>
<dbReference type="PANTHER" id="PTHR12428">
    <property type="entry name" value="OXA1"/>
    <property type="match status" value="1"/>
</dbReference>
<dbReference type="NCBIfam" id="TIGR03592">
    <property type="entry name" value="yidC_oxa1_cterm"/>
    <property type="match status" value="1"/>
</dbReference>
<feature type="transmembrane region" description="Helical" evidence="13">
    <location>
        <begin position="379"/>
        <end position="400"/>
    </location>
</feature>
<evidence type="ECO:0000256" key="11">
    <source>
        <dbReference type="ARBA" id="ARBA00033245"/>
    </source>
</evidence>
<dbReference type="NCBIfam" id="TIGR03593">
    <property type="entry name" value="yidC_nterm"/>
    <property type="match status" value="1"/>
</dbReference>
<feature type="domain" description="Membrane insertase YidC N-terminal" evidence="15">
    <location>
        <begin position="64"/>
        <end position="298"/>
    </location>
</feature>
<dbReference type="InterPro" id="IPR028053">
    <property type="entry name" value="Membr_insert_YidC_N"/>
</dbReference>
<dbReference type="AlphaFoldDB" id="A0A1X4XXS2"/>
<protein>
    <recommendedName>
        <fullName evidence="3 13">Membrane protein insertase YidC</fullName>
    </recommendedName>
    <alternativeName>
        <fullName evidence="12 13">Foldase YidC</fullName>
    </alternativeName>
    <alternativeName>
        <fullName evidence="11 13">Membrane integrase YidC</fullName>
    </alternativeName>
    <alternativeName>
        <fullName evidence="13">Membrane protein YidC</fullName>
    </alternativeName>
</protein>
<comment type="subcellular location">
    <subcellularLocation>
        <location evidence="1">Cell inner membrane</location>
        <topology evidence="1">Multi-pass membrane protein</topology>
    </subcellularLocation>
    <subcellularLocation>
        <location evidence="13">Cell membrane</location>
        <topology evidence="13">Multi-pass membrane protein</topology>
    </subcellularLocation>
</comment>
<gene>
    <name evidence="13" type="primary">yidC</name>
    <name evidence="16" type="ORF">DESAMIL20_1876</name>
</gene>
<dbReference type="Proteomes" id="UP000194141">
    <property type="component" value="Unassembled WGS sequence"/>
</dbReference>
<feature type="domain" description="Membrane insertase YidC/Oxa/ALB C-terminal" evidence="14">
    <location>
        <begin position="310"/>
        <end position="485"/>
    </location>
</feature>
<dbReference type="CDD" id="cd20070">
    <property type="entry name" value="5TM_YidC_Alb3"/>
    <property type="match status" value="1"/>
</dbReference>
<dbReference type="Pfam" id="PF14849">
    <property type="entry name" value="YidC_periplas"/>
    <property type="match status" value="1"/>
</dbReference>
<dbReference type="InterPro" id="IPR019998">
    <property type="entry name" value="Membr_insert_YidC"/>
</dbReference>
<dbReference type="Pfam" id="PF02096">
    <property type="entry name" value="60KD_IMP"/>
    <property type="match status" value="1"/>
</dbReference>
<dbReference type="GO" id="GO:0015031">
    <property type="term" value="P:protein transport"/>
    <property type="evidence" value="ECO:0007669"/>
    <property type="project" value="UniProtKB-KW"/>
</dbReference>
<comment type="function">
    <text evidence="13">Required for the insertion and/or proper folding and/or complex formation of integral membrane proteins into the membrane. Involved in integration of membrane proteins that insert both dependently and independently of the Sec translocase complex, as well as at least some lipoproteins. Aids folding of multispanning membrane proteins.</text>
</comment>
<dbReference type="InterPro" id="IPR047196">
    <property type="entry name" value="YidC_ALB_C"/>
</dbReference>
<evidence type="ECO:0000256" key="5">
    <source>
        <dbReference type="ARBA" id="ARBA00022475"/>
    </source>
</evidence>
<dbReference type="OrthoDB" id="9780552at2"/>
<evidence type="ECO:0000256" key="6">
    <source>
        <dbReference type="ARBA" id="ARBA00022692"/>
    </source>
</evidence>
<evidence type="ECO:0000259" key="14">
    <source>
        <dbReference type="Pfam" id="PF02096"/>
    </source>
</evidence>
<keyword evidence="7 13" id="KW-0653">Protein transport</keyword>
<evidence type="ECO:0000256" key="8">
    <source>
        <dbReference type="ARBA" id="ARBA00022989"/>
    </source>
</evidence>
<sequence>MQENEKRILIAVVLTVLIIVFYDYFFMPKTQNVQTNTTNQTAKFEPNLKNIEGTSSQSTKNTIVNINSNDLEINISKIDGTIKNLYIKTYKQDNKYVNLADPNAKTGLFYTQFEDPTLQKISEHGQYIVDVKRLDGKTIATLTKSDGDIKIIKRYTVKNYGLTFETKIVNNAQALNSNYILLLGENFGKSTKDSHVGAVALINDKIKTDKDIGSGVNLSWIALEDKYFCVALYDSNPLHGGFKEINANKYIYVDSNAQKSISVYAGPKSGGIISAYNPKLDRIVRFGTFGFIGKPLLYVLKYLYSIVGNYGIAIILLTFLIRLIFYPLTYKSFKSMKEMANLQPQLKELQLKHKGKPELLNKATMELYKKHKVNPLGGCLPILIQIPVFIALYNVLLNAIELRHAPFIFWITDLSAKDPYYITPIIMGITMFIQQKLSPSTLDPMQAKIMLFLPIIFTIMFMGFPSGLVIYWIANNVFTIIQQLIDTRLIKSKSKVK</sequence>
<dbReference type="InterPro" id="IPR028055">
    <property type="entry name" value="YidC/Oxa/ALB_C"/>
</dbReference>
<evidence type="ECO:0000256" key="10">
    <source>
        <dbReference type="ARBA" id="ARBA00023186"/>
    </source>
</evidence>
<keyword evidence="4 13" id="KW-0813">Transport</keyword>
<organism evidence="16 17">
    <name type="scientific">Desulfurella amilsii</name>
    <dbReference type="NCBI Taxonomy" id="1562698"/>
    <lineage>
        <taxon>Bacteria</taxon>
        <taxon>Pseudomonadati</taxon>
        <taxon>Campylobacterota</taxon>
        <taxon>Desulfurellia</taxon>
        <taxon>Desulfurellales</taxon>
        <taxon>Desulfurellaceae</taxon>
        <taxon>Desulfurella</taxon>
    </lineage>
</organism>
<dbReference type="GO" id="GO:0032977">
    <property type="term" value="F:membrane insertase activity"/>
    <property type="evidence" value="ECO:0007669"/>
    <property type="project" value="InterPro"/>
</dbReference>
<evidence type="ECO:0000256" key="7">
    <source>
        <dbReference type="ARBA" id="ARBA00022927"/>
    </source>
</evidence>
<evidence type="ECO:0000256" key="9">
    <source>
        <dbReference type="ARBA" id="ARBA00023136"/>
    </source>
</evidence>
<comment type="caution">
    <text evidence="16">The sequence shown here is derived from an EMBL/GenBank/DDBJ whole genome shotgun (WGS) entry which is preliminary data.</text>
</comment>
<feature type="transmembrane region" description="Helical" evidence="13">
    <location>
        <begin position="6"/>
        <end position="25"/>
    </location>
</feature>
<dbReference type="PRINTS" id="PR01900">
    <property type="entry name" value="YIDCPROTEIN"/>
</dbReference>
<dbReference type="PANTHER" id="PTHR12428:SF65">
    <property type="entry name" value="CYTOCHROME C OXIDASE ASSEMBLY PROTEIN COX18, MITOCHONDRIAL"/>
    <property type="match status" value="1"/>
</dbReference>
<evidence type="ECO:0000256" key="1">
    <source>
        <dbReference type="ARBA" id="ARBA00004429"/>
    </source>
</evidence>
<keyword evidence="17" id="KW-1185">Reference proteome</keyword>
<evidence type="ECO:0000256" key="3">
    <source>
        <dbReference type="ARBA" id="ARBA00015325"/>
    </source>
</evidence>
<feature type="transmembrane region" description="Helical" evidence="13">
    <location>
        <begin position="449"/>
        <end position="474"/>
    </location>
</feature>
<dbReference type="STRING" id="1562698.DESAMIL20_1876"/>
<dbReference type="Gene3D" id="2.70.98.90">
    <property type="match status" value="1"/>
</dbReference>
<dbReference type="RefSeq" id="WP_086034579.1">
    <property type="nucleotide sequence ID" value="NZ_MDSU01000018.1"/>
</dbReference>
<evidence type="ECO:0000256" key="13">
    <source>
        <dbReference type="HAMAP-Rule" id="MF_01810"/>
    </source>
</evidence>
<dbReference type="CDD" id="cd19961">
    <property type="entry name" value="EcYidC-like_peri"/>
    <property type="match status" value="1"/>
</dbReference>
<dbReference type="HAMAP" id="MF_01810">
    <property type="entry name" value="YidC_type1"/>
    <property type="match status" value="1"/>
</dbReference>
<feature type="transmembrane region" description="Helical" evidence="13">
    <location>
        <begin position="310"/>
        <end position="329"/>
    </location>
</feature>
<evidence type="ECO:0000256" key="2">
    <source>
        <dbReference type="ARBA" id="ARBA00010527"/>
    </source>
</evidence>
<keyword evidence="6 13" id="KW-0812">Transmembrane</keyword>
<evidence type="ECO:0000313" key="16">
    <source>
        <dbReference type="EMBL" id="OSS42323.1"/>
    </source>
</evidence>
<reference evidence="16 17" key="1">
    <citation type="journal article" date="2017" name="Front. Microbiol.">
        <title>Genome Sequence of Desulfurella amilsii Strain TR1 and Comparative Genomics of Desulfurellaceae Family.</title>
        <authorList>
            <person name="Florentino A.P."/>
            <person name="Stams A.J."/>
            <person name="Sanchez-Andrea I."/>
        </authorList>
    </citation>
    <scope>NUCLEOTIDE SEQUENCE [LARGE SCALE GENOMIC DNA]</scope>
    <source>
        <strain evidence="16 17">TR1</strain>
    </source>
</reference>
<evidence type="ECO:0000313" key="17">
    <source>
        <dbReference type="Proteomes" id="UP000194141"/>
    </source>
</evidence>
<evidence type="ECO:0000259" key="15">
    <source>
        <dbReference type="Pfam" id="PF14849"/>
    </source>
</evidence>
<dbReference type="GO" id="GO:0005886">
    <property type="term" value="C:plasma membrane"/>
    <property type="evidence" value="ECO:0007669"/>
    <property type="project" value="UniProtKB-SubCell"/>
</dbReference>
<dbReference type="InterPro" id="IPR001708">
    <property type="entry name" value="YidC/ALB3/OXA1/COX18"/>
</dbReference>
<dbReference type="InterPro" id="IPR038221">
    <property type="entry name" value="YidC_periplasmic_sf"/>
</dbReference>
<keyword evidence="8 13" id="KW-1133">Transmembrane helix</keyword>
<keyword evidence="9 13" id="KW-0472">Membrane</keyword>
<name>A0A1X4XXS2_9BACT</name>
<comment type="similarity">
    <text evidence="2 13">Belongs to the OXA1/ALB3/YidC family. Type 1 subfamily.</text>
</comment>